<dbReference type="Proteomes" id="UP000320762">
    <property type="component" value="Unassembled WGS sequence"/>
</dbReference>
<keyword evidence="1" id="KW-0812">Transmembrane</keyword>
<dbReference type="PANTHER" id="PTHR36535">
    <property type="entry name" value="YALI0E30327P"/>
    <property type="match status" value="1"/>
</dbReference>
<dbReference type="Pfam" id="PF08592">
    <property type="entry name" value="Anthrone_oxy"/>
    <property type="match status" value="1"/>
</dbReference>
<feature type="transmembrane region" description="Helical" evidence="1">
    <location>
        <begin position="67"/>
        <end position="88"/>
    </location>
</feature>
<comment type="caution">
    <text evidence="2">The sequence shown here is derived from an EMBL/GenBank/DDBJ whole genome shotgun (WGS) entry which is preliminary data.</text>
</comment>
<proteinExistence type="predicted"/>
<feature type="transmembrane region" description="Helical" evidence="1">
    <location>
        <begin position="158"/>
        <end position="177"/>
    </location>
</feature>
<accession>A0A550C7R4</accession>
<organism evidence="2 3">
    <name type="scientific">Schizophyllum amplum</name>
    <dbReference type="NCBI Taxonomy" id="97359"/>
    <lineage>
        <taxon>Eukaryota</taxon>
        <taxon>Fungi</taxon>
        <taxon>Dikarya</taxon>
        <taxon>Basidiomycota</taxon>
        <taxon>Agaricomycotina</taxon>
        <taxon>Agaricomycetes</taxon>
        <taxon>Agaricomycetidae</taxon>
        <taxon>Agaricales</taxon>
        <taxon>Schizophyllaceae</taxon>
        <taxon>Schizophyllum</taxon>
    </lineage>
</organism>
<name>A0A550C7R4_9AGAR</name>
<dbReference type="AlphaFoldDB" id="A0A550C7R4"/>
<reference evidence="2 3" key="1">
    <citation type="journal article" date="2019" name="New Phytol.">
        <title>Comparative genomics reveals unique wood-decay strategies and fruiting body development in the Schizophyllaceae.</title>
        <authorList>
            <person name="Almasi E."/>
            <person name="Sahu N."/>
            <person name="Krizsan K."/>
            <person name="Balint B."/>
            <person name="Kovacs G.M."/>
            <person name="Kiss B."/>
            <person name="Cseklye J."/>
            <person name="Drula E."/>
            <person name="Henrissat B."/>
            <person name="Nagy I."/>
            <person name="Chovatia M."/>
            <person name="Adam C."/>
            <person name="LaButti K."/>
            <person name="Lipzen A."/>
            <person name="Riley R."/>
            <person name="Grigoriev I.V."/>
            <person name="Nagy L.G."/>
        </authorList>
    </citation>
    <scope>NUCLEOTIDE SEQUENCE [LARGE SCALE GENOMIC DNA]</scope>
    <source>
        <strain evidence="2 3">NL-1724</strain>
    </source>
</reference>
<dbReference type="EMBL" id="VDMD01000020">
    <property type="protein sequence ID" value="TRM60815.1"/>
    <property type="molecule type" value="Genomic_DNA"/>
</dbReference>
<dbReference type="InterPro" id="IPR013901">
    <property type="entry name" value="Anthrone_oxy"/>
</dbReference>
<evidence type="ECO:0000256" key="1">
    <source>
        <dbReference type="SAM" id="Phobius"/>
    </source>
</evidence>
<feature type="transmembrane region" description="Helical" evidence="1">
    <location>
        <begin position="100"/>
        <end position="121"/>
    </location>
</feature>
<keyword evidence="3" id="KW-1185">Reference proteome</keyword>
<protein>
    <recommendedName>
        <fullName evidence="4">DUF1772-domain-containing protein</fullName>
    </recommendedName>
</protein>
<gene>
    <name evidence="2" type="ORF">BD626DRAFT_460754</name>
</gene>
<feature type="transmembrane region" description="Helical" evidence="1">
    <location>
        <begin position="12"/>
        <end position="33"/>
    </location>
</feature>
<keyword evidence="1" id="KW-0472">Membrane</keyword>
<sequence length="179" mass="19059">MSSLVVRVGTPVAAALGLGITASGYFAFANYGASKFGILPAVVPGHDKVNVEAGKAVELWAFFYQRAAVHFVSASLTASTSYLVAGYLYSGSARHVKSLLFSASALMIGVLPWTVITMMPLNHELLATRDSVYPSGRELTIDEAEASWGRLGKWTRLHLVRMACGFASYSLGLAALVQV</sequence>
<keyword evidence="1" id="KW-1133">Transmembrane helix</keyword>
<dbReference type="PANTHER" id="PTHR36535:SF1">
    <property type="entry name" value="DUF1772 DOMAIN-CONTAINING PROTEIN"/>
    <property type="match status" value="1"/>
</dbReference>
<evidence type="ECO:0008006" key="4">
    <source>
        <dbReference type="Google" id="ProtNLM"/>
    </source>
</evidence>
<evidence type="ECO:0000313" key="2">
    <source>
        <dbReference type="EMBL" id="TRM60815.1"/>
    </source>
</evidence>
<dbReference type="OrthoDB" id="5954308at2759"/>
<evidence type="ECO:0000313" key="3">
    <source>
        <dbReference type="Proteomes" id="UP000320762"/>
    </source>
</evidence>